<dbReference type="GO" id="GO:0009306">
    <property type="term" value="P:protein secretion"/>
    <property type="evidence" value="ECO:0007669"/>
    <property type="project" value="UniProtKB-UniRule"/>
</dbReference>
<organism evidence="10 11">
    <name type="scientific">Rhizobium oryziradicis</name>
    <dbReference type="NCBI Taxonomy" id="1867956"/>
    <lineage>
        <taxon>Bacteria</taxon>
        <taxon>Pseudomonadati</taxon>
        <taxon>Pseudomonadota</taxon>
        <taxon>Alphaproteobacteria</taxon>
        <taxon>Hyphomicrobiales</taxon>
        <taxon>Rhizobiaceae</taxon>
        <taxon>Rhizobium/Agrobacterium group</taxon>
        <taxon>Rhizobium</taxon>
    </lineage>
</organism>
<keyword evidence="7 9" id="KW-0811">Translocation</keyword>
<protein>
    <recommendedName>
        <fullName evidence="9">Protein translocase subunit SecE</fullName>
    </recommendedName>
</protein>
<evidence type="ECO:0000256" key="6">
    <source>
        <dbReference type="ARBA" id="ARBA00022989"/>
    </source>
</evidence>
<name>A0A1Q8ZMZ4_9HYPH</name>
<evidence type="ECO:0000256" key="1">
    <source>
        <dbReference type="ARBA" id="ARBA00004370"/>
    </source>
</evidence>
<proteinExistence type="inferred from homology"/>
<keyword evidence="2 9" id="KW-0813">Transport</keyword>
<comment type="subunit">
    <text evidence="9">Component of the Sec protein translocase complex. Heterotrimer consisting of SecY, SecE and SecG subunits. The heterotrimers can form oligomers, although 1 heterotrimer is thought to be able to translocate proteins. Interacts with the ribosome. Interacts with SecDF, and other proteins may be involved. Interacts with SecA.</text>
</comment>
<dbReference type="GO" id="GO:0065002">
    <property type="term" value="P:intracellular protein transmembrane transport"/>
    <property type="evidence" value="ECO:0007669"/>
    <property type="project" value="UniProtKB-UniRule"/>
</dbReference>
<dbReference type="InterPro" id="IPR001901">
    <property type="entry name" value="Translocase_SecE/Sec61-g"/>
</dbReference>
<keyword evidence="6 9" id="KW-1133">Transmembrane helix</keyword>
<dbReference type="OrthoDB" id="9812738at2"/>
<evidence type="ECO:0000313" key="11">
    <source>
        <dbReference type="Proteomes" id="UP000186894"/>
    </source>
</evidence>
<evidence type="ECO:0000256" key="4">
    <source>
        <dbReference type="ARBA" id="ARBA00022692"/>
    </source>
</evidence>
<evidence type="ECO:0000256" key="8">
    <source>
        <dbReference type="ARBA" id="ARBA00023136"/>
    </source>
</evidence>
<dbReference type="RefSeq" id="WP_075640620.1">
    <property type="nucleotide sequence ID" value="NZ_MKIM01000028.1"/>
</dbReference>
<dbReference type="HAMAP" id="MF_00422">
    <property type="entry name" value="SecE"/>
    <property type="match status" value="1"/>
</dbReference>
<dbReference type="PRINTS" id="PR01650">
    <property type="entry name" value="SECETRNLCASE"/>
</dbReference>
<dbReference type="GO" id="GO:0005886">
    <property type="term" value="C:plasma membrane"/>
    <property type="evidence" value="ECO:0007669"/>
    <property type="project" value="UniProtKB-SubCell"/>
</dbReference>
<gene>
    <name evidence="9" type="primary">secE</name>
    <name evidence="10" type="ORF">BJF95_20585</name>
</gene>
<dbReference type="Gene3D" id="1.20.5.1030">
    <property type="entry name" value="Preprotein translocase secy subunit"/>
    <property type="match status" value="1"/>
</dbReference>
<dbReference type="EMBL" id="MKIM01000028">
    <property type="protein sequence ID" value="OLP43291.1"/>
    <property type="molecule type" value="Genomic_DNA"/>
</dbReference>
<evidence type="ECO:0000256" key="7">
    <source>
        <dbReference type="ARBA" id="ARBA00023010"/>
    </source>
</evidence>
<evidence type="ECO:0000256" key="3">
    <source>
        <dbReference type="ARBA" id="ARBA00022475"/>
    </source>
</evidence>
<reference evidence="10 11" key="1">
    <citation type="submission" date="2016-09" db="EMBL/GenBank/DDBJ databases">
        <title>Rhizobium oryziradicis sp. nov., isolated from the root of rice.</title>
        <authorList>
            <person name="Zhao J."/>
            <person name="Zhang X."/>
        </authorList>
    </citation>
    <scope>NUCLEOTIDE SEQUENCE [LARGE SCALE GENOMIC DNA]</scope>
    <source>
        <strain evidence="10 11">N19</strain>
    </source>
</reference>
<evidence type="ECO:0000256" key="2">
    <source>
        <dbReference type="ARBA" id="ARBA00022448"/>
    </source>
</evidence>
<dbReference type="GO" id="GO:0043952">
    <property type="term" value="P:protein transport by the Sec complex"/>
    <property type="evidence" value="ECO:0007669"/>
    <property type="project" value="UniProtKB-UniRule"/>
</dbReference>
<evidence type="ECO:0000256" key="5">
    <source>
        <dbReference type="ARBA" id="ARBA00022927"/>
    </source>
</evidence>
<dbReference type="STRING" id="1867956.BJF95_20585"/>
<dbReference type="GO" id="GO:0006605">
    <property type="term" value="P:protein targeting"/>
    <property type="evidence" value="ECO:0007669"/>
    <property type="project" value="UniProtKB-UniRule"/>
</dbReference>
<keyword evidence="4 9" id="KW-0812">Transmembrane</keyword>
<keyword evidence="11" id="KW-1185">Reference proteome</keyword>
<comment type="subcellular location">
    <subcellularLocation>
        <location evidence="9">Cell membrane</location>
        <topology evidence="9">Single-pass membrane protein</topology>
    </subcellularLocation>
    <subcellularLocation>
        <location evidence="1">Membrane</location>
    </subcellularLocation>
</comment>
<dbReference type="NCBIfam" id="TIGR00964">
    <property type="entry name" value="secE_bact"/>
    <property type="match status" value="1"/>
</dbReference>
<evidence type="ECO:0000256" key="9">
    <source>
        <dbReference type="HAMAP-Rule" id="MF_00422"/>
    </source>
</evidence>
<comment type="similarity">
    <text evidence="9">Belongs to the SecE/SEC61-gamma family.</text>
</comment>
<dbReference type="PANTHER" id="PTHR33910">
    <property type="entry name" value="PROTEIN TRANSLOCASE SUBUNIT SECE"/>
    <property type="match status" value="1"/>
</dbReference>
<comment type="function">
    <text evidence="9">Essential subunit of the Sec protein translocation channel SecYEG. Clamps together the 2 halves of SecY. May contact the channel plug during translocation.</text>
</comment>
<keyword evidence="3 9" id="KW-1003">Cell membrane</keyword>
<comment type="caution">
    <text evidence="10">The sequence shown here is derived from an EMBL/GenBank/DDBJ whole genome shotgun (WGS) entry which is preliminary data.</text>
</comment>
<dbReference type="AlphaFoldDB" id="A0A1Q8ZMZ4"/>
<dbReference type="Proteomes" id="UP000186894">
    <property type="component" value="Unassembled WGS sequence"/>
</dbReference>
<accession>A0A1Q8ZMZ4</accession>
<evidence type="ECO:0000313" key="10">
    <source>
        <dbReference type="EMBL" id="OLP43291.1"/>
    </source>
</evidence>
<dbReference type="GO" id="GO:0008320">
    <property type="term" value="F:protein transmembrane transporter activity"/>
    <property type="evidence" value="ECO:0007669"/>
    <property type="project" value="UniProtKB-UniRule"/>
</dbReference>
<sequence length="66" mass="7408">MASKINPFAFLQQVRTETSKVTWPSRRETLISTAMVLAMVIFASLFFFASDQVIGWVLSLVLNLGK</sequence>
<dbReference type="InterPro" id="IPR005807">
    <property type="entry name" value="SecE_bac"/>
</dbReference>
<dbReference type="PROSITE" id="PS01067">
    <property type="entry name" value="SECE_SEC61G"/>
    <property type="match status" value="1"/>
</dbReference>
<dbReference type="InterPro" id="IPR038379">
    <property type="entry name" value="SecE_sf"/>
</dbReference>
<feature type="transmembrane region" description="Helical" evidence="9">
    <location>
        <begin position="29"/>
        <end position="49"/>
    </location>
</feature>
<keyword evidence="8 9" id="KW-0472">Membrane</keyword>
<dbReference type="PANTHER" id="PTHR33910:SF1">
    <property type="entry name" value="PROTEIN TRANSLOCASE SUBUNIT SECE"/>
    <property type="match status" value="1"/>
</dbReference>
<keyword evidence="5 9" id="KW-0653">Protein transport</keyword>
<dbReference type="Pfam" id="PF00584">
    <property type="entry name" value="SecE"/>
    <property type="match status" value="1"/>
</dbReference>